<dbReference type="Proteomes" id="UP001153332">
    <property type="component" value="Unassembled WGS sequence"/>
</dbReference>
<evidence type="ECO:0000313" key="2">
    <source>
        <dbReference type="Proteomes" id="UP001153332"/>
    </source>
</evidence>
<proteinExistence type="predicted"/>
<reference evidence="1" key="1">
    <citation type="submission" date="2022-12" db="EMBL/GenBank/DDBJ databases">
        <title>Genome Sequence of Lasiodiplodia mahajangana.</title>
        <authorList>
            <person name="Buettner E."/>
        </authorList>
    </citation>
    <scope>NUCLEOTIDE SEQUENCE</scope>
    <source>
        <strain evidence="1">VT137</strain>
    </source>
</reference>
<keyword evidence="2" id="KW-1185">Reference proteome</keyword>
<gene>
    <name evidence="1" type="ORF">O1611_g2729</name>
</gene>
<evidence type="ECO:0000313" key="1">
    <source>
        <dbReference type="EMBL" id="KAJ8130898.1"/>
    </source>
</evidence>
<dbReference type="EMBL" id="JAPUUL010000400">
    <property type="protein sequence ID" value="KAJ8130898.1"/>
    <property type="molecule type" value="Genomic_DNA"/>
</dbReference>
<sequence>MRINNLLPPLLLTAWPCYAGPMPIVGMSPIDYSERGPLVPKDIDLVQSQVIEKRISVDFPLDRSWKNEVLFNGSLGINEPIGERVKLLVKCLDCHTRGTVTAELTNIANPRLRLTFTGVQAYAFLRVDTSSGQTFSLNLFGSDSPIRIGVAGFNVGVDFYVDLVLSLSEAIDLKGGFEVIVPDGAYLEVDIFEGNIGQADLEGVIGQFLPVTIISGAGSFKADLRLRAEASAEAAVDPPGLGAEAAVGIHANMIELDAIIDKTPTCDLETEVSWNVNVGASAILGLIIDHTTVGPVPTVSTTLLEASKTSSCWAAAPTAHALPAIANNATVSTLAHSASAYSLAAATPMYTATYTYRMTRCGAPGVMNCPAAYQSEIVVTQTAAFYPAAPYTAPASVSTGLNPIANKIPVAVLTSLSTPIVATFAAPVAMPITHVKED</sequence>
<accession>A0ACC2JUN0</accession>
<protein>
    <submittedName>
        <fullName evidence="1">Uncharacterized protein</fullName>
    </submittedName>
</protein>
<organism evidence="1 2">
    <name type="scientific">Lasiodiplodia mahajangana</name>
    <dbReference type="NCBI Taxonomy" id="1108764"/>
    <lineage>
        <taxon>Eukaryota</taxon>
        <taxon>Fungi</taxon>
        <taxon>Dikarya</taxon>
        <taxon>Ascomycota</taxon>
        <taxon>Pezizomycotina</taxon>
        <taxon>Dothideomycetes</taxon>
        <taxon>Dothideomycetes incertae sedis</taxon>
        <taxon>Botryosphaeriales</taxon>
        <taxon>Botryosphaeriaceae</taxon>
        <taxon>Lasiodiplodia</taxon>
    </lineage>
</organism>
<name>A0ACC2JUN0_9PEZI</name>
<comment type="caution">
    <text evidence="1">The sequence shown here is derived from an EMBL/GenBank/DDBJ whole genome shotgun (WGS) entry which is preliminary data.</text>
</comment>